<keyword evidence="2" id="KW-1185">Reference proteome</keyword>
<reference evidence="1 2" key="2">
    <citation type="journal article" date="2010" name="Stand. Genomic Sci.">
        <title>Complete genome sequence of Desulfohalobium retbaense type strain (HR(100)).</title>
        <authorList>
            <person name="Spring S."/>
            <person name="Nolan M."/>
            <person name="Lapidus A."/>
            <person name="Glavina Del Rio T."/>
            <person name="Copeland A."/>
            <person name="Tice H."/>
            <person name="Cheng J.F."/>
            <person name="Lucas S."/>
            <person name="Land M."/>
            <person name="Chen F."/>
            <person name="Bruce D."/>
            <person name="Goodwin L."/>
            <person name="Pitluck S."/>
            <person name="Ivanova N."/>
            <person name="Mavromatis K."/>
            <person name="Mikhailova N."/>
            <person name="Pati A."/>
            <person name="Chen A."/>
            <person name="Palaniappan K."/>
            <person name="Hauser L."/>
            <person name="Chang Y.J."/>
            <person name="Jeffries C.D."/>
            <person name="Munk C."/>
            <person name="Kiss H."/>
            <person name="Chain P."/>
            <person name="Han C."/>
            <person name="Brettin T."/>
            <person name="Detter J.C."/>
            <person name="Schuler E."/>
            <person name="Goker M."/>
            <person name="Rohde M."/>
            <person name="Bristow J."/>
            <person name="Eisen J.A."/>
            <person name="Markowitz V."/>
            <person name="Hugenholtz P."/>
            <person name="Kyrpides N.C."/>
            <person name="Klenk H.P."/>
        </authorList>
    </citation>
    <scope>NUCLEOTIDE SEQUENCE [LARGE SCALE GENOMIC DNA]</scope>
    <source>
        <strain evidence="1 2">DSM 5692</strain>
    </source>
</reference>
<dbReference type="STRING" id="485915.Dret_0681"/>
<keyword evidence="1" id="KW-0449">Lipoprotein</keyword>
<accession>C8X0M6</accession>
<evidence type="ECO:0000313" key="1">
    <source>
        <dbReference type="EMBL" id="ACV67973.1"/>
    </source>
</evidence>
<dbReference type="KEGG" id="drt:Dret_0681"/>
<protein>
    <submittedName>
        <fullName evidence="1">Lipoprotein</fullName>
    </submittedName>
</protein>
<reference evidence="2" key="1">
    <citation type="submission" date="2009-09" db="EMBL/GenBank/DDBJ databases">
        <title>The complete chromosome of Desulfohalobium retbaense DSM 5692.</title>
        <authorList>
            <consortium name="US DOE Joint Genome Institute (JGI-PGF)"/>
            <person name="Lucas S."/>
            <person name="Copeland A."/>
            <person name="Lapidus A."/>
            <person name="Glavina del Rio T."/>
            <person name="Dalin E."/>
            <person name="Tice H."/>
            <person name="Bruce D."/>
            <person name="Goodwin L."/>
            <person name="Pitluck S."/>
            <person name="Kyrpides N."/>
            <person name="Mavromatis K."/>
            <person name="Ivanova N."/>
            <person name="Mikhailova N."/>
            <person name="Munk A.C."/>
            <person name="Brettin T."/>
            <person name="Detter J.C."/>
            <person name="Han C."/>
            <person name="Tapia R."/>
            <person name="Larimer F."/>
            <person name="Land M."/>
            <person name="Hauser L."/>
            <person name="Markowitz V."/>
            <person name="Cheng J.-F."/>
            <person name="Hugenholtz P."/>
            <person name="Woyke T."/>
            <person name="Wu D."/>
            <person name="Spring S."/>
            <person name="Klenk H.-P."/>
            <person name="Eisen J.A."/>
        </authorList>
    </citation>
    <scope>NUCLEOTIDE SEQUENCE [LARGE SCALE GENOMIC DNA]</scope>
    <source>
        <strain evidence="2">DSM 5692</strain>
    </source>
</reference>
<dbReference type="PROSITE" id="PS51257">
    <property type="entry name" value="PROKAR_LIPOPROTEIN"/>
    <property type="match status" value="1"/>
</dbReference>
<dbReference type="AlphaFoldDB" id="C8X0M6"/>
<dbReference type="RefSeq" id="WP_015751131.1">
    <property type="nucleotide sequence ID" value="NC_013223.1"/>
</dbReference>
<dbReference type="eggNOG" id="ENOG5032SWZ">
    <property type="taxonomic scope" value="Bacteria"/>
</dbReference>
<organism evidence="1 2">
    <name type="scientific">Desulfohalobium retbaense (strain ATCC 49708 / DSM 5692 / JCM 16813 / HR100)</name>
    <dbReference type="NCBI Taxonomy" id="485915"/>
    <lineage>
        <taxon>Bacteria</taxon>
        <taxon>Pseudomonadati</taxon>
        <taxon>Thermodesulfobacteriota</taxon>
        <taxon>Desulfovibrionia</taxon>
        <taxon>Desulfovibrionales</taxon>
        <taxon>Desulfohalobiaceae</taxon>
        <taxon>Desulfohalobium</taxon>
    </lineage>
</organism>
<name>C8X0M6_DESRD</name>
<sequence>MDSRKGKALFQGMCGLIALFLLTGCAAQTVRHLNRSQWKPETRQELVMDYVRFEYVSQRNAEGITVTGNAFPLAKSVPEWAEWMEDLWIAGYLSDEGGEVLAKDIRLYTSRSLDFDRGIPFAFTLAPEEMGEPGPVYITFGYRLVLTALNPKKRKGPLGTLFDEEHDTFFASESALSQF</sequence>
<dbReference type="HOGENOM" id="CLU_112819_1_0_7"/>
<proteinExistence type="predicted"/>
<evidence type="ECO:0000313" key="2">
    <source>
        <dbReference type="Proteomes" id="UP000001052"/>
    </source>
</evidence>
<dbReference type="OrthoDB" id="5471384at2"/>
<dbReference type="EMBL" id="CP001734">
    <property type="protein sequence ID" value="ACV67973.1"/>
    <property type="molecule type" value="Genomic_DNA"/>
</dbReference>
<gene>
    <name evidence="1" type="ordered locus">Dret_0681</name>
</gene>
<dbReference type="Proteomes" id="UP000001052">
    <property type="component" value="Chromosome"/>
</dbReference>